<name>A0A502F8G6_9PROT</name>
<comment type="caution">
    <text evidence="1">The sequence shown here is derived from an EMBL/GenBank/DDBJ whole genome shotgun (WGS) entry which is preliminary data.</text>
</comment>
<gene>
    <name evidence="1" type="ORF">EAH89_26145</name>
</gene>
<organism evidence="1 2">
    <name type="scientific">Muricoccus nepalensis</name>
    <dbReference type="NCBI Taxonomy" id="1854500"/>
    <lineage>
        <taxon>Bacteria</taxon>
        <taxon>Pseudomonadati</taxon>
        <taxon>Pseudomonadota</taxon>
        <taxon>Alphaproteobacteria</taxon>
        <taxon>Acetobacterales</taxon>
        <taxon>Roseomonadaceae</taxon>
        <taxon>Muricoccus</taxon>
    </lineage>
</organism>
<dbReference type="EMBL" id="RCZP01000046">
    <property type="protein sequence ID" value="TPG45686.1"/>
    <property type="molecule type" value="Genomic_DNA"/>
</dbReference>
<dbReference type="RefSeq" id="WP_140886669.1">
    <property type="nucleotide sequence ID" value="NZ_RCZP01000046.1"/>
</dbReference>
<reference evidence="1 2" key="1">
    <citation type="journal article" date="2019" name="Environ. Microbiol.">
        <title>Species interactions and distinct microbial communities in high Arctic permafrost affected cryosols are associated with the CH4 and CO2 gas fluxes.</title>
        <authorList>
            <person name="Altshuler I."/>
            <person name="Hamel J."/>
            <person name="Turney S."/>
            <person name="Magnuson E."/>
            <person name="Levesque R."/>
            <person name="Greer C."/>
            <person name="Whyte L.G."/>
        </authorList>
    </citation>
    <scope>NUCLEOTIDE SEQUENCE [LARGE SCALE GENOMIC DNA]</scope>
    <source>
        <strain evidence="1 2">S9.3B</strain>
    </source>
</reference>
<protein>
    <submittedName>
        <fullName evidence="1">Uncharacterized protein</fullName>
    </submittedName>
</protein>
<dbReference type="AlphaFoldDB" id="A0A502F8G6"/>
<evidence type="ECO:0000313" key="2">
    <source>
        <dbReference type="Proteomes" id="UP000317078"/>
    </source>
</evidence>
<keyword evidence="2" id="KW-1185">Reference proteome</keyword>
<dbReference type="Proteomes" id="UP000317078">
    <property type="component" value="Unassembled WGS sequence"/>
</dbReference>
<evidence type="ECO:0000313" key="1">
    <source>
        <dbReference type="EMBL" id="TPG45686.1"/>
    </source>
</evidence>
<accession>A0A502F8G6</accession>
<proteinExistence type="predicted"/>
<sequence>MTTTAPDTSSRPDDAFWRPELAAFAEALLAAGGKPLDPLRGGDVAFHLETSSTDEIQIGMQMDETGEGREFLAVSLTLFPEETLNDATPQQTAAIIAGWLRDTAARLEAAAEGGA</sequence>